<gene>
    <name evidence="6" type="ORF">H8Q88_01615</name>
</gene>
<organism evidence="6 7">
    <name type="scientific">Vibrio metschnikovii</name>
    <dbReference type="NCBI Taxonomy" id="28172"/>
    <lineage>
        <taxon>Bacteria</taxon>
        <taxon>Pseudomonadati</taxon>
        <taxon>Pseudomonadota</taxon>
        <taxon>Gammaproteobacteria</taxon>
        <taxon>Vibrionales</taxon>
        <taxon>Vibrionaceae</taxon>
        <taxon>Vibrio</taxon>
    </lineage>
</organism>
<accession>A0A9X0R583</accession>
<keyword evidence="2" id="KW-0805">Transcription regulation</keyword>
<proteinExistence type="inferred from homology"/>
<keyword evidence="3" id="KW-0238">DNA-binding</keyword>
<dbReference type="InterPro" id="IPR058163">
    <property type="entry name" value="LysR-type_TF_proteobact-type"/>
</dbReference>
<name>A0A9X0R583_VIBME</name>
<sequence>MLKNTYLAALHTFVQVAHHTSFSSAAKSLHITTGAISQQLLQLEAQLGFSLFERHSRGVRLTEAGQTLLVVVQRSLQDIDSTIEHLNQRANRREIRLKLTPSFAFKWLVPRLEDFYRHHPDIQIQTFAEGALVDSDRRDFDLAIDYGPFPYSKANAELLLEEYLLPVMSPAYLAAHPDLMTHARRPSAWREVVLLHDAMPWAKAARDYEWLYWVSEMGIELATHQGHFFNRTDMAMSAAEAGVGIAMARLALLSNELEQGKLVTPFEPIAANAGYYFIVHNQTETTAIFIEWLKGQVYRAD</sequence>
<dbReference type="Gene3D" id="1.10.10.10">
    <property type="entry name" value="Winged helix-like DNA-binding domain superfamily/Winged helix DNA-binding domain"/>
    <property type="match status" value="1"/>
</dbReference>
<dbReference type="Proteomes" id="UP000615796">
    <property type="component" value="Unassembled WGS sequence"/>
</dbReference>
<evidence type="ECO:0000256" key="2">
    <source>
        <dbReference type="ARBA" id="ARBA00023015"/>
    </source>
</evidence>
<dbReference type="InterPro" id="IPR036388">
    <property type="entry name" value="WH-like_DNA-bd_sf"/>
</dbReference>
<dbReference type="Pfam" id="PF00126">
    <property type="entry name" value="HTH_1"/>
    <property type="match status" value="1"/>
</dbReference>
<dbReference type="InterPro" id="IPR036390">
    <property type="entry name" value="WH_DNA-bd_sf"/>
</dbReference>
<keyword evidence="4" id="KW-0804">Transcription</keyword>
<dbReference type="Pfam" id="PF03466">
    <property type="entry name" value="LysR_substrate"/>
    <property type="match status" value="1"/>
</dbReference>
<evidence type="ECO:0000259" key="5">
    <source>
        <dbReference type="PROSITE" id="PS50931"/>
    </source>
</evidence>
<protein>
    <submittedName>
        <fullName evidence="6">LysR family transcriptional regulator</fullName>
    </submittedName>
</protein>
<comment type="caution">
    <text evidence="6">The sequence shown here is derived from an EMBL/GenBank/DDBJ whole genome shotgun (WGS) entry which is preliminary data.</text>
</comment>
<dbReference type="PRINTS" id="PR00039">
    <property type="entry name" value="HTHLYSR"/>
</dbReference>
<dbReference type="SUPFAM" id="SSF46785">
    <property type="entry name" value="Winged helix' DNA-binding domain"/>
    <property type="match status" value="1"/>
</dbReference>
<dbReference type="PROSITE" id="PS50931">
    <property type="entry name" value="HTH_LYSR"/>
    <property type="match status" value="1"/>
</dbReference>
<comment type="similarity">
    <text evidence="1">Belongs to the LysR transcriptional regulatory family.</text>
</comment>
<keyword evidence="7" id="KW-1185">Reference proteome</keyword>
<dbReference type="GO" id="GO:0043565">
    <property type="term" value="F:sequence-specific DNA binding"/>
    <property type="evidence" value="ECO:0007669"/>
    <property type="project" value="TreeGrafter"/>
</dbReference>
<dbReference type="AlphaFoldDB" id="A0A9X0R583"/>
<dbReference type="InterPro" id="IPR005119">
    <property type="entry name" value="LysR_subst-bd"/>
</dbReference>
<evidence type="ECO:0000256" key="3">
    <source>
        <dbReference type="ARBA" id="ARBA00023125"/>
    </source>
</evidence>
<dbReference type="FunFam" id="1.10.10.10:FF:000001">
    <property type="entry name" value="LysR family transcriptional regulator"/>
    <property type="match status" value="1"/>
</dbReference>
<dbReference type="EMBL" id="JACRUP010000001">
    <property type="protein sequence ID" value="MBC5849657.1"/>
    <property type="molecule type" value="Genomic_DNA"/>
</dbReference>
<dbReference type="CDD" id="cd08432">
    <property type="entry name" value="PBP2_GcdR_TrpI_HvrB_AmpR_like"/>
    <property type="match status" value="1"/>
</dbReference>
<dbReference type="SUPFAM" id="SSF53850">
    <property type="entry name" value="Periplasmic binding protein-like II"/>
    <property type="match status" value="1"/>
</dbReference>
<evidence type="ECO:0000313" key="6">
    <source>
        <dbReference type="EMBL" id="MBC5849657.1"/>
    </source>
</evidence>
<dbReference type="GO" id="GO:0006351">
    <property type="term" value="P:DNA-templated transcription"/>
    <property type="evidence" value="ECO:0007669"/>
    <property type="project" value="TreeGrafter"/>
</dbReference>
<dbReference type="PANTHER" id="PTHR30537:SF32">
    <property type="entry name" value="HTH-TYPE TRANSCRIPTIONAL REGULATOR DSDC"/>
    <property type="match status" value="1"/>
</dbReference>
<evidence type="ECO:0000256" key="1">
    <source>
        <dbReference type="ARBA" id="ARBA00009437"/>
    </source>
</evidence>
<dbReference type="Gene3D" id="3.40.190.10">
    <property type="entry name" value="Periplasmic binding protein-like II"/>
    <property type="match status" value="2"/>
</dbReference>
<reference evidence="6" key="1">
    <citation type="submission" date="2020-08" db="EMBL/GenBank/DDBJ databases">
        <title>Genome Sequencing and Pan-Genome Analysis of Migratory bird Vibrio Strains, Inner Mongolia.</title>
        <authorList>
            <person name="Zheng L."/>
        </authorList>
    </citation>
    <scope>NUCLEOTIDE SEQUENCE</scope>
    <source>
        <strain evidence="6">M13F</strain>
    </source>
</reference>
<evidence type="ECO:0000256" key="4">
    <source>
        <dbReference type="ARBA" id="ARBA00023163"/>
    </source>
</evidence>
<dbReference type="RefSeq" id="WP_187025112.1">
    <property type="nucleotide sequence ID" value="NZ_JACRUP010000001.1"/>
</dbReference>
<feature type="domain" description="HTH lysR-type" evidence="5">
    <location>
        <begin position="5"/>
        <end position="62"/>
    </location>
</feature>
<dbReference type="GO" id="GO:0003700">
    <property type="term" value="F:DNA-binding transcription factor activity"/>
    <property type="evidence" value="ECO:0007669"/>
    <property type="project" value="InterPro"/>
</dbReference>
<dbReference type="PANTHER" id="PTHR30537">
    <property type="entry name" value="HTH-TYPE TRANSCRIPTIONAL REGULATOR"/>
    <property type="match status" value="1"/>
</dbReference>
<dbReference type="InterPro" id="IPR000847">
    <property type="entry name" value="LysR_HTH_N"/>
</dbReference>
<evidence type="ECO:0000313" key="7">
    <source>
        <dbReference type="Proteomes" id="UP000615796"/>
    </source>
</evidence>